<comment type="caution">
    <text evidence="2">The sequence shown here is derived from an EMBL/GenBank/DDBJ whole genome shotgun (WGS) entry which is preliminary data.</text>
</comment>
<proteinExistence type="predicted"/>
<keyword evidence="3" id="KW-1185">Reference proteome</keyword>
<dbReference type="Pfam" id="PF08378">
    <property type="entry name" value="NERD"/>
    <property type="match status" value="1"/>
</dbReference>
<accession>A0A9X3FMW1</accession>
<feature type="domain" description="NERD" evidence="1">
    <location>
        <begin position="34"/>
        <end position="147"/>
    </location>
</feature>
<dbReference type="PROSITE" id="PS50965">
    <property type="entry name" value="NERD"/>
    <property type="match status" value="1"/>
</dbReference>
<evidence type="ECO:0000259" key="1">
    <source>
        <dbReference type="PROSITE" id="PS50965"/>
    </source>
</evidence>
<dbReference type="Proteomes" id="UP001146670">
    <property type="component" value="Unassembled WGS sequence"/>
</dbReference>
<sequence>MSKFTRYQLLEEMYLRDLITKDSKLYRDYYWRKLGAEGEQEMGQFLQQYLPKQCQIIHDITFEFSGKTQCDFLLLGDRVWWLVEVKNYNGVMEYKNNQSLLRGEALRSDQFAAMRNRQRIIENMAHSVDPTTKVIASMVFIHPNSEVKWDSDEQFTIITRNQIKRHLQTVTEKYNFNNYSKQDLEAIRRHQINFKEEGLTIDENTWTKIRKGCRCPNCQSYQLQVKKKYMYCLECKEKISKADMVFNVYKQLSLLSYNDKRPINRCNILNLAAQQFADSVITRSLKSYHIAKSNGKNYCYHNYYLQK</sequence>
<evidence type="ECO:0000313" key="3">
    <source>
        <dbReference type="Proteomes" id="UP001146670"/>
    </source>
</evidence>
<dbReference type="AlphaFoldDB" id="A0A9X3FMW1"/>
<reference evidence="2" key="1">
    <citation type="submission" date="2022-12" db="EMBL/GenBank/DDBJ databases">
        <title>Description and comparative metabolic analysis of Aerococcus sp. nov., isolated from the feces of a pig.</title>
        <authorList>
            <person name="Chang Y.-H."/>
        </authorList>
    </citation>
    <scope>NUCLEOTIDE SEQUENCE</scope>
    <source>
        <strain evidence="2">YH-aer222</strain>
    </source>
</reference>
<name>A0A9X3FMW1_9LACT</name>
<gene>
    <name evidence="2" type="ORF">OW157_02705</name>
</gene>
<protein>
    <submittedName>
        <fullName evidence="2">Nuclease-related domain-containing protein</fullName>
    </submittedName>
</protein>
<evidence type="ECO:0000313" key="2">
    <source>
        <dbReference type="EMBL" id="MCZ0725477.1"/>
    </source>
</evidence>
<dbReference type="EMBL" id="JAPRFR010000001">
    <property type="protein sequence ID" value="MCZ0725477.1"/>
    <property type="molecule type" value="Genomic_DNA"/>
</dbReference>
<dbReference type="InterPro" id="IPR011528">
    <property type="entry name" value="NERD"/>
</dbReference>
<organism evidence="2 3">
    <name type="scientific">Aerococcus kribbianus</name>
    <dbReference type="NCBI Taxonomy" id="2999064"/>
    <lineage>
        <taxon>Bacteria</taxon>
        <taxon>Bacillati</taxon>
        <taxon>Bacillota</taxon>
        <taxon>Bacilli</taxon>
        <taxon>Lactobacillales</taxon>
        <taxon>Aerococcaceae</taxon>
        <taxon>Aerococcus</taxon>
    </lineage>
</organism>
<dbReference type="RefSeq" id="WP_268752771.1">
    <property type="nucleotide sequence ID" value="NZ_JAPRFR010000001.1"/>
</dbReference>